<sequence length="150" mass="17024">MTSKTCRKFCREALIDSFQVLSISFWNGNLTRPHRPKEWQHVGARNHYSPSFKFIFSINSDCCESCSRANTQTRRSRMPMHTCPSLDFIAQVLSCHWVMVQISLEIPSPFVAHIQAGPSAATPRGVHHRLLGEAKETGTCFPQEFATRPC</sequence>
<dbReference type="RefSeq" id="XP_009553392.1">
    <property type="nucleotide sequence ID" value="XM_009555097.1"/>
</dbReference>
<organism evidence="1 2">
    <name type="scientific">Heterobasidion irregulare (strain TC 32-1)</name>
    <dbReference type="NCBI Taxonomy" id="747525"/>
    <lineage>
        <taxon>Eukaryota</taxon>
        <taxon>Fungi</taxon>
        <taxon>Dikarya</taxon>
        <taxon>Basidiomycota</taxon>
        <taxon>Agaricomycotina</taxon>
        <taxon>Agaricomycetes</taxon>
        <taxon>Russulales</taxon>
        <taxon>Bondarzewiaceae</taxon>
        <taxon>Heterobasidion</taxon>
        <taxon>Heterobasidion annosum species complex</taxon>
    </lineage>
</organism>
<dbReference type="HOGENOM" id="CLU_1740748_0_0_1"/>
<dbReference type="Proteomes" id="UP000030671">
    <property type="component" value="Unassembled WGS sequence"/>
</dbReference>
<reference evidence="1 2" key="1">
    <citation type="journal article" date="2012" name="New Phytol.">
        <title>Insight into trade-off between wood decay and parasitism from the genome of a fungal forest pathogen.</title>
        <authorList>
            <person name="Olson A."/>
            <person name="Aerts A."/>
            <person name="Asiegbu F."/>
            <person name="Belbahri L."/>
            <person name="Bouzid O."/>
            <person name="Broberg A."/>
            <person name="Canback B."/>
            <person name="Coutinho P.M."/>
            <person name="Cullen D."/>
            <person name="Dalman K."/>
            <person name="Deflorio G."/>
            <person name="van Diepen L.T."/>
            <person name="Dunand C."/>
            <person name="Duplessis S."/>
            <person name="Durling M."/>
            <person name="Gonthier P."/>
            <person name="Grimwood J."/>
            <person name="Fossdal C.G."/>
            <person name="Hansson D."/>
            <person name="Henrissat B."/>
            <person name="Hietala A."/>
            <person name="Himmelstrand K."/>
            <person name="Hoffmeister D."/>
            <person name="Hogberg N."/>
            <person name="James T.Y."/>
            <person name="Karlsson M."/>
            <person name="Kohler A."/>
            <person name="Kues U."/>
            <person name="Lee Y.H."/>
            <person name="Lin Y.C."/>
            <person name="Lind M."/>
            <person name="Lindquist E."/>
            <person name="Lombard V."/>
            <person name="Lucas S."/>
            <person name="Lunden K."/>
            <person name="Morin E."/>
            <person name="Murat C."/>
            <person name="Park J."/>
            <person name="Raffaello T."/>
            <person name="Rouze P."/>
            <person name="Salamov A."/>
            <person name="Schmutz J."/>
            <person name="Solheim H."/>
            <person name="Stahlberg J."/>
            <person name="Velez H."/>
            <person name="de Vries R.P."/>
            <person name="Wiebenga A."/>
            <person name="Woodward S."/>
            <person name="Yakovlev I."/>
            <person name="Garbelotto M."/>
            <person name="Martin F."/>
            <person name="Grigoriev I.V."/>
            <person name="Stenlid J."/>
        </authorList>
    </citation>
    <scope>NUCLEOTIDE SEQUENCE [LARGE SCALE GENOMIC DNA]</scope>
    <source>
        <strain evidence="1 2">TC 32-1</strain>
    </source>
</reference>
<proteinExistence type="predicted"/>
<protein>
    <submittedName>
        <fullName evidence="1">Uncharacterized protein</fullName>
    </submittedName>
</protein>
<name>W4JPC0_HETIT</name>
<dbReference type="EMBL" id="KI925467">
    <property type="protein sequence ID" value="ETW74930.1"/>
    <property type="molecule type" value="Genomic_DNA"/>
</dbReference>
<keyword evidence="2" id="KW-1185">Reference proteome</keyword>
<dbReference type="AlphaFoldDB" id="W4JPC0"/>
<dbReference type="InParanoid" id="W4JPC0"/>
<dbReference type="KEGG" id="hir:HETIRDRAFT_332624"/>
<gene>
    <name evidence="1" type="ORF">HETIRDRAFT_332624</name>
</gene>
<evidence type="ECO:0000313" key="1">
    <source>
        <dbReference type="EMBL" id="ETW74930.1"/>
    </source>
</evidence>
<dbReference type="GeneID" id="20671750"/>
<accession>W4JPC0</accession>
<evidence type="ECO:0000313" key="2">
    <source>
        <dbReference type="Proteomes" id="UP000030671"/>
    </source>
</evidence>